<evidence type="ECO:0000313" key="4">
    <source>
        <dbReference type="Proteomes" id="UP000594260"/>
    </source>
</evidence>
<organism evidence="3 4">
    <name type="scientific">Varroa destructor</name>
    <name type="common">Honeybee mite</name>
    <dbReference type="NCBI Taxonomy" id="109461"/>
    <lineage>
        <taxon>Eukaryota</taxon>
        <taxon>Metazoa</taxon>
        <taxon>Ecdysozoa</taxon>
        <taxon>Arthropoda</taxon>
        <taxon>Chelicerata</taxon>
        <taxon>Arachnida</taxon>
        <taxon>Acari</taxon>
        <taxon>Parasitiformes</taxon>
        <taxon>Mesostigmata</taxon>
        <taxon>Gamasina</taxon>
        <taxon>Dermanyssoidea</taxon>
        <taxon>Varroidae</taxon>
        <taxon>Varroa</taxon>
    </lineage>
</organism>
<dbReference type="FunCoup" id="A0A7M7KQ91">
    <property type="interactions" value="6"/>
</dbReference>
<dbReference type="InterPro" id="IPR001978">
    <property type="entry name" value="Troponin"/>
</dbReference>
<dbReference type="PANTHER" id="PTHR13738:SF1">
    <property type="entry name" value="TROPONIN I"/>
    <property type="match status" value="1"/>
</dbReference>
<evidence type="ECO:0000256" key="2">
    <source>
        <dbReference type="SAM" id="MobiDB-lite"/>
    </source>
</evidence>
<dbReference type="SUPFAM" id="SSF90250">
    <property type="entry name" value="Troponin coil-coiled subunits"/>
    <property type="match status" value="1"/>
</dbReference>
<dbReference type="KEGG" id="vde:111253375"/>
<dbReference type="Gene3D" id="1.20.5.350">
    <property type="match status" value="1"/>
</dbReference>
<feature type="region of interest" description="Disordered" evidence="2">
    <location>
        <begin position="1"/>
        <end position="28"/>
    </location>
</feature>
<dbReference type="EnsemblMetazoa" id="XM_022812670">
    <property type="protein sequence ID" value="XP_022668405"/>
    <property type="gene ID" value="LOC111253375"/>
</dbReference>
<evidence type="ECO:0000256" key="1">
    <source>
        <dbReference type="ARBA" id="ARBA00009930"/>
    </source>
</evidence>
<evidence type="ECO:0008006" key="5">
    <source>
        <dbReference type="Google" id="ProtNLM"/>
    </source>
</evidence>
<name>A0A7M7KQ91_VARDE</name>
<dbReference type="PANTHER" id="PTHR13738">
    <property type="entry name" value="TROPONIN I"/>
    <property type="match status" value="1"/>
</dbReference>
<proteinExistence type="inferred from homology"/>
<dbReference type="GeneID" id="111253375"/>
<feature type="compositionally biased region" description="Basic and acidic residues" evidence="2">
    <location>
        <begin position="1"/>
        <end position="27"/>
    </location>
</feature>
<dbReference type="InParanoid" id="A0A7M7KQ91"/>
<dbReference type="GO" id="GO:0005861">
    <property type="term" value="C:troponin complex"/>
    <property type="evidence" value="ECO:0007669"/>
    <property type="project" value="InterPro"/>
</dbReference>
<dbReference type="Pfam" id="PF00992">
    <property type="entry name" value="Troponin"/>
    <property type="match status" value="1"/>
</dbReference>
<dbReference type="GO" id="GO:0006936">
    <property type="term" value="P:muscle contraction"/>
    <property type="evidence" value="ECO:0007669"/>
    <property type="project" value="TreeGrafter"/>
</dbReference>
<sequence>MDEAERVKMEHREKLKSEVRKRLEEASKKKKASGFLTAERKKKLKKLLREANQAAVLRELERKTVLRKKVIAERCGQPADLDRVFDIKELQSVMSGYHARIVVLEEAKYDLEYEVRQNDFMLNELTIQVNELRGKFVKPVLKKISKFDKLKKCIKASDGGATESLHFSRQSLKAVKKKVKLEEKDKAERPKWASQKSCPDGVTEL</sequence>
<dbReference type="OrthoDB" id="371899at2759"/>
<evidence type="ECO:0000313" key="3">
    <source>
        <dbReference type="EnsemblMetazoa" id="XP_022668405"/>
    </source>
</evidence>
<comment type="similarity">
    <text evidence="1">Belongs to the troponin I family.</text>
</comment>
<dbReference type="AlphaFoldDB" id="A0A7M7KQ91"/>
<feature type="region of interest" description="Disordered" evidence="2">
    <location>
        <begin position="185"/>
        <end position="205"/>
    </location>
</feature>
<keyword evidence="4" id="KW-1185">Reference proteome</keyword>
<dbReference type="InterPro" id="IPR038077">
    <property type="entry name" value="Troponin_sf"/>
</dbReference>
<reference evidence="3" key="1">
    <citation type="submission" date="2021-01" db="UniProtKB">
        <authorList>
            <consortium name="EnsemblMetazoa"/>
        </authorList>
    </citation>
    <scope>IDENTIFICATION</scope>
</reference>
<accession>A0A7M7KQ91</accession>
<dbReference type="Proteomes" id="UP000594260">
    <property type="component" value="Unplaced"/>
</dbReference>
<dbReference type="RefSeq" id="XP_022668405.1">
    <property type="nucleotide sequence ID" value="XM_022812670.1"/>
</dbReference>
<protein>
    <recommendedName>
        <fullName evidence="5">Troponin I</fullName>
    </recommendedName>
</protein>
<dbReference type="InterPro" id="IPR050875">
    <property type="entry name" value="Troponin_I"/>
</dbReference>